<dbReference type="CDD" id="cd01392">
    <property type="entry name" value="HTH_LacI"/>
    <property type="match status" value="1"/>
</dbReference>
<dbReference type="eggNOG" id="COG1609">
    <property type="taxonomic scope" value="Bacteria"/>
</dbReference>
<sequence>MHGKTATLRDIADEVGLTTMTVSKALRNQPGVKASTRARIVAAAERLNYRGNLSASMLKSGRSGIVRIIVNEYNLPFYSQLIDALSAEVLRNGMTPFLQETRYSVQYAQEAMRNPMFDGSMFDGSIIQANGLSDSSLREIQANGPTVLLDSCLTAPTISTVNWPNEEGVRAAVQHLIDRGCSNIGIVTTSPYLTARELMADHDTNSAIRLRGARAALVNNNLPYDPAHVITIQGLAEPQARELAHRLADGHAAFDGYACMNDSAALGLIRGFADQGVRVPQDARVIGFDGIRTGEFSVPSLSTIAVDLDQLAQLAVAQILRQISDPDNNRYPTVTTVGYQLIERESTR</sequence>
<evidence type="ECO:0000259" key="4">
    <source>
        <dbReference type="PROSITE" id="PS50932"/>
    </source>
</evidence>
<dbReference type="InterPro" id="IPR000843">
    <property type="entry name" value="HTH_LacI"/>
</dbReference>
<gene>
    <name evidence="5" type="ORF">BSCA_0392</name>
</gene>
<dbReference type="InterPro" id="IPR010982">
    <property type="entry name" value="Lambda_DNA-bd_dom_sf"/>
</dbReference>
<protein>
    <submittedName>
        <fullName evidence="5">LacI family transcription regulator</fullName>
    </submittedName>
</protein>
<dbReference type="PANTHER" id="PTHR30146:SF109">
    <property type="entry name" value="HTH-TYPE TRANSCRIPTIONAL REGULATOR GALS"/>
    <property type="match status" value="1"/>
</dbReference>
<feature type="domain" description="HTH lacI-type" evidence="4">
    <location>
        <begin position="6"/>
        <end position="60"/>
    </location>
</feature>
<dbReference type="CDD" id="cd06267">
    <property type="entry name" value="PBP1_LacI_sugar_binding-like"/>
    <property type="match status" value="1"/>
</dbReference>
<organism evidence="5 6">
    <name type="scientific">Bifidobacterium scardovii</name>
    <dbReference type="NCBI Taxonomy" id="158787"/>
    <lineage>
        <taxon>Bacteria</taxon>
        <taxon>Bacillati</taxon>
        <taxon>Actinomycetota</taxon>
        <taxon>Actinomycetes</taxon>
        <taxon>Bifidobacteriales</taxon>
        <taxon>Bifidobacteriaceae</taxon>
        <taxon>Bifidobacterium</taxon>
    </lineage>
</organism>
<dbReference type="RefSeq" id="WP_033518458.1">
    <property type="nucleotide sequence ID" value="NZ_CAJPMS010000005.1"/>
</dbReference>
<dbReference type="EMBL" id="JGZO01000034">
    <property type="protein sequence ID" value="KFI90055.1"/>
    <property type="molecule type" value="Genomic_DNA"/>
</dbReference>
<dbReference type="GO" id="GO:0003700">
    <property type="term" value="F:DNA-binding transcription factor activity"/>
    <property type="evidence" value="ECO:0007669"/>
    <property type="project" value="TreeGrafter"/>
</dbReference>
<reference evidence="5 6" key="1">
    <citation type="submission" date="2014-03" db="EMBL/GenBank/DDBJ databases">
        <title>Genomics of Bifidobacteria.</title>
        <authorList>
            <person name="Ventura M."/>
            <person name="Milani C."/>
            <person name="Lugli G.A."/>
        </authorList>
    </citation>
    <scope>NUCLEOTIDE SEQUENCE [LARGE SCALE GENOMIC DNA]</scope>
    <source>
        <strain evidence="5 6">LMG 21589</strain>
    </source>
</reference>
<dbReference type="InterPro" id="IPR028082">
    <property type="entry name" value="Peripla_BP_I"/>
</dbReference>
<evidence type="ECO:0000256" key="3">
    <source>
        <dbReference type="ARBA" id="ARBA00023163"/>
    </source>
</evidence>
<keyword evidence="1" id="KW-0805">Transcription regulation</keyword>
<dbReference type="Proteomes" id="UP000029033">
    <property type="component" value="Unassembled WGS sequence"/>
</dbReference>
<dbReference type="STRING" id="158787.BSCA_0392"/>
<dbReference type="PROSITE" id="PS50932">
    <property type="entry name" value="HTH_LACI_2"/>
    <property type="match status" value="1"/>
</dbReference>
<keyword evidence="3" id="KW-0804">Transcription</keyword>
<evidence type="ECO:0000256" key="1">
    <source>
        <dbReference type="ARBA" id="ARBA00023015"/>
    </source>
</evidence>
<dbReference type="SMART" id="SM00354">
    <property type="entry name" value="HTH_LACI"/>
    <property type="match status" value="1"/>
</dbReference>
<dbReference type="GO" id="GO:0000976">
    <property type="term" value="F:transcription cis-regulatory region binding"/>
    <property type="evidence" value="ECO:0007669"/>
    <property type="project" value="TreeGrafter"/>
</dbReference>
<dbReference type="Pfam" id="PF00356">
    <property type="entry name" value="LacI"/>
    <property type="match status" value="1"/>
</dbReference>
<dbReference type="Pfam" id="PF13377">
    <property type="entry name" value="Peripla_BP_3"/>
    <property type="match status" value="1"/>
</dbReference>
<proteinExistence type="predicted"/>
<keyword evidence="6" id="KW-1185">Reference proteome</keyword>
<dbReference type="InterPro" id="IPR046335">
    <property type="entry name" value="LacI/GalR-like_sensor"/>
</dbReference>
<dbReference type="GeneID" id="85166827"/>
<name>A0A087D3F5_9BIFI</name>
<dbReference type="AlphaFoldDB" id="A0A087D3F5"/>
<dbReference type="SUPFAM" id="SSF53822">
    <property type="entry name" value="Periplasmic binding protein-like I"/>
    <property type="match status" value="1"/>
</dbReference>
<dbReference type="SUPFAM" id="SSF47413">
    <property type="entry name" value="lambda repressor-like DNA-binding domains"/>
    <property type="match status" value="1"/>
</dbReference>
<keyword evidence="2" id="KW-0238">DNA-binding</keyword>
<evidence type="ECO:0000313" key="6">
    <source>
        <dbReference type="Proteomes" id="UP000029033"/>
    </source>
</evidence>
<comment type="caution">
    <text evidence="5">The sequence shown here is derived from an EMBL/GenBank/DDBJ whole genome shotgun (WGS) entry which is preliminary data.</text>
</comment>
<dbReference type="OrthoDB" id="3236211at2"/>
<dbReference type="Gene3D" id="3.40.50.2300">
    <property type="match status" value="2"/>
</dbReference>
<dbReference type="Gene3D" id="1.10.260.40">
    <property type="entry name" value="lambda repressor-like DNA-binding domains"/>
    <property type="match status" value="1"/>
</dbReference>
<dbReference type="PANTHER" id="PTHR30146">
    <property type="entry name" value="LACI-RELATED TRANSCRIPTIONAL REPRESSOR"/>
    <property type="match status" value="1"/>
</dbReference>
<accession>A0A087D3F5</accession>
<evidence type="ECO:0000256" key="2">
    <source>
        <dbReference type="ARBA" id="ARBA00023125"/>
    </source>
</evidence>
<evidence type="ECO:0000313" key="5">
    <source>
        <dbReference type="EMBL" id="KFI90055.1"/>
    </source>
</evidence>